<dbReference type="OrthoDB" id="6306159at2759"/>
<name>A0A3P7LU41_DIBLA</name>
<reference evidence="1 2" key="1">
    <citation type="submission" date="2018-11" db="EMBL/GenBank/DDBJ databases">
        <authorList>
            <consortium name="Pathogen Informatics"/>
        </authorList>
    </citation>
    <scope>NUCLEOTIDE SEQUENCE [LARGE SCALE GENOMIC DNA]</scope>
</reference>
<protein>
    <submittedName>
        <fullName evidence="1">Uncharacterized protein</fullName>
    </submittedName>
</protein>
<organism evidence="1 2">
    <name type="scientific">Dibothriocephalus latus</name>
    <name type="common">Fish tapeworm</name>
    <name type="synonym">Diphyllobothrium latum</name>
    <dbReference type="NCBI Taxonomy" id="60516"/>
    <lineage>
        <taxon>Eukaryota</taxon>
        <taxon>Metazoa</taxon>
        <taxon>Spiralia</taxon>
        <taxon>Lophotrochozoa</taxon>
        <taxon>Platyhelminthes</taxon>
        <taxon>Cestoda</taxon>
        <taxon>Eucestoda</taxon>
        <taxon>Diphyllobothriidea</taxon>
        <taxon>Diphyllobothriidae</taxon>
        <taxon>Dibothriocephalus</taxon>
    </lineage>
</organism>
<dbReference type="EMBL" id="UYRU01066892">
    <property type="protein sequence ID" value="VDN16730.1"/>
    <property type="molecule type" value="Genomic_DNA"/>
</dbReference>
<evidence type="ECO:0000313" key="2">
    <source>
        <dbReference type="Proteomes" id="UP000281553"/>
    </source>
</evidence>
<sequence>MAIPFAEQVVDYGLGDVRGRLHTSGFKELPVSSVGDANTRALILAGLYQHGREHDAEEDGREDTPLPQPVCRCEVLGYCSAFSYACPHPVVELKYHVDEVIWAAEFMHDFPQPVPVHCVEGFSQVQEGRVKLSRGKDHVSGAAIAAEATLAFRLKPLFQVVVEAIKEDTCEDLLCMVEQRDSSVIVAESSISFVLVEVDDCGVLEVLGYSPFMPYPLKECSEVVYALMTAAFENLSRDRVLSSCFPAG</sequence>
<evidence type="ECO:0000313" key="1">
    <source>
        <dbReference type="EMBL" id="VDN16730.1"/>
    </source>
</evidence>
<dbReference type="Proteomes" id="UP000281553">
    <property type="component" value="Unassembled WGS sequence"/>
</dbReference>
<accession>A0A3P7LU41</accession>
<gene>
    <name evidence="1" type="ORF">DILT_LOCUS12561</name>
</gene>
<dbReference type="AlphaFoldDB" id="A0A3P7LU41"/>
<keyword evidence="2" id="KW-1185">Reference proteome</keyword>
<proteinExistence type="predicted"/>